<dbReference type="InterPro" id="IPR050128">
    <property type="entry name" value="Sulfate_adenylyltrnsfr_sub2"/>
</dbReference>
<dbReference type="RefSeq" id="WP_011831699.1">
    <property type="nucleotide sequence ID" value="NC_008826.1"/>
</dbReference>
<organism evidence="2 3">
    <name type="scientific">Methylibium petroleiphilum (strain ATCC BAA-1232 / LMG 22953 / PM1)</name>
    <dbReference type="NCBI Taxonomy" id="420662"/>
    <lineage>
        <taxon>Bacteria</taxon>
        <taxon>Pseudomonadati</taxon>
        <taxon>Pseudomonadota</taxon>
        <taxon>Betaproteobacteria</taxon>
        <taxon>Burkholderiales</taxon>
        <taxon>Sphaerotilaceae</taxon>
        <taxon>Methylibium</taxon>
    </lineage>
</organism>
<dbReference type="AlphaFoldDB" id="A2SNH2"/>
<feature type="domain" description="Phosphoadenosine phosphosulphate reductase" evidence="1">
    <location>
        <begin position="175"/>
        <end position="254"/>
    </location>
</feature>
<dbReference type="InterPro" id="IPR002500">
    <property type="entry name" value="PAPS_reduct_dom"/>
</dbReference>
<keyword evidence="3" id="KW-1185">Reference proteome</keyword>
<reference evidence="2 3" key="1">
    <citation type="journal article" date="2007" name="J. Bacteriol.">
        <title>Whole-genome analysis of the methyl tert-butyl ether-degrading beta-proteobacterium Methylibium petroleiphilum PM1.</title>
        <authorList>
            <person name="Kane S.R."/>
            <person name="Chakicherla A.Y."/>
            <person name="Chain P.S.G."/>
            <person name="Schmidt R."/>
            <person name="Shin M.W."/>
            <person name="Legler T.C."/>
            <person name="Scow K.M."/>
            <person name="Larimer F.W."/>
            <person name="Lucas S.M."/>
            <person name="Richardson P.M."/>
            <person name="Hristova K.R."/>
        </authorList>
    </citation>
    <scope>NUCLEOTIDE SEQUENCE [LARGE SCALE GENOMIC DNA]</scope>
    <source>
        <strain evidence="3">ATCC BAA-1232 / LMG 22953 / PM1</strain>
        <plasmid evidence="2 3">RPME01</plasmid>
    </source>
</reference>
<proteinExistence type="predicted"/>
<dbReference type="Proteomes" id="UP000000366">
    <property type="component" value="Plasmid RPME01"/>
</dbReference>
<evidence type="ECO:0000313" key="2">
    <source>
        <dbReference type="EMBL" id="ABM97111.1"/>
    </source>
</evidence>
<dbReference type="InterPro" id="IPR014729">
    <property type="entry name" value="Rossmann-like_a/b/a_fold"/>
</dbReference>
<dbReference type="SUPFAM" id="SSF52402">
    <property type="entry name" value="Adenine nucleotide alpha hydrolases-like"/>
    <property type="match status" value="1"/>
</dbReference>
<dbReference type="KEGG" id="mpt:Mpe_B0336"/>
<dbReference type="Gene3D" id="3.40.50.620">
    <property type="entry name" value="HUPs"/>
    <property type="match status" value="1"/>
</dbReference>
<evidence type="ECO:0000313" key="3">
    <source>
        <dbReference type="Proteomes" id="UP000000366"/>
    </source>
</evidence>
<name>A2SNH2_METPP</name>
<dbReference type="Pfam" id="PF01507">
    <property type="entry name" value="PAPS_reduct"/>
    <property type="match status" value="1"/>
</dbReference>
<accession>A2SNH2</accession>
<dbReference type="PANTHER" id="PTHR43196">
    <property type="entry name" value="SULFATE ADENYLYLTRANSFERASE SUBUNIT 2"/>
    <property type="match status" value="1"/>
</dbReference>
<geneLocation type="plasmid" evidence="2 3">
    <name>RPME01</name>
</geneLocation>
<dbReference type="GO" id="GO:0003824">
    <property type="term" value="F:catalytic activity"/>
    <property type="evidence" value="ECO:0007669"/>
    <property type="project" value="InterPro"/>
</dbReference>
<dbReference type="eggNOG" id="COG0175">
    <property type="taxonomic scope" value="Bacteria"/>
</dbReference>
<dbReference type="HOGENOM" id="CLU_051154_0_0_4"/>
<protein>
    <recommendedName>
        <fullName evidence="1">Phosphoadenosine phosphosulphate reductase domain-containing protein</fullName>
    </recommendedName>
</protein>
<gene>
    <name evidence="2" type="ordered locus">Mpe_B0336</name>
</gene>
<sequence length="341" mass="38354">MGFDQHELALEEPQEGAKDLQTVNPLDYERVLIFFSGGKDSVACVLHLLELGVPKERIELHHHLIDGREGSELMDWPVTEAYCKAFADAMGIPITFSWKQGGFEREMLRNGQPTAPTMVPVGNDMVAIGGEGPVGTRMKFPQLAASLNVRWCSSYLKIGVGAAYITNNPKFVQGKTLVITGERAQESASRAKYQTFEPHRTDNRTGARIKRWIDHWRPVHAWTEQQVWEIIERWRIAPHPCYRLGWGRASCMLCIFGSKDQWASAAKIAPKKVIRIVDYEQQFKVTIHRTLSVEQLVAAGTPYNMDERLIALAMSTEYNEPIIVENWTLPAGAYGEGCGPT</sequence>
<keyword evidence="2" id="KW-0614">Plasmid</keyword>
<evidence type="ECO:0000259" key="1">
    <source>
        <dbReference type="Pfam" id="PF01507"/>
    </source>
</evidence>
<dbReference type="PANTHER" id="PTHR43196:SF2">
    <property type="entry name" value="PHOSPHOADENOSINE PHOSPHOSULFATE REDUCTASE"/>
    <property type="match status" value="1"/>
</dbReference>
<dbReference type="EMBL" id="CP000556">
    <property type="protein sequence ID" value="ABM97111.1"/>
    <property type="molecule type" value="Genomic_DNA"/>
</dbReference>